<evidence type="ECO:0000256" key="1">
    <source>
        <dbReference type="SAM" id="SignalP"/>
    </source>
</evidence>
<protein>
    <submittedName>
        <fullName evidence="3">Porin family protein</fullName>
    </submittedName>
</protein>
<dbReference type="EMBL" id="JBHLYW010000003">
    <property type="protein sequence ID" value="MFC0076019.1"/>
    <property type="molecule type" value="Genomic_DNA"/>
</dbReference>
<organism evidence="3 4">
    <name type="scientific">Flavobacterium procerum</name>
    <dbReference type="NCBI Taxonomy" id="1455569"/>
    <lineage>
        <taxon>Bacteria</taxon>
        <taxon>Pseudomonadati</taxon>
        <taxon>Bacteroidota</taxon>
        <taxon>Flavobacteriia</taxon>
        <taxon>Flavobacteriales</taxon>
        <taxon>Flavobacteriaceae</taxon>
        <taxon>Flavobacterium</taxon>
    </lineage>
</organism>
<reference evidence="3 4" key="1">
    <citation type="submission" date="2024-09" db="EMBL/GenBank/DDBJ databases">
        <authorList>
            <person name="Sun Q."/>
            <person name="Mori K."/>
        </authorList>
    </citation>
    <scope>NUCLEOTIDE SEQUENCE [LARGE SCALE GENOMIC DNA]</scope>
    <source>
        <strain evidence="3 4">CGMCC 1.12926</strain>
    </source>
</reference>
<evidence type="ECO:0000259" key="2">
    <source>
        <dbReference type="Pfam" id="PF13568"/>
    </source>
</evidence>
<proteinExistence type="predicted"/>
<evidence type="ECO:0000313" key="4">
    <source>
        <dbReference type="Proteomes" id="UP001589734"/>
    </source>
</evidence>
<dbReference type="InterPro" id="IPR025665">
    <property type="entry name" value="Beta-barrel_OMP_2"/>
</dbReference>
<dbReference type="Pfam" id="PF13568">
    <property type="entry name" value="OMP_b-brl_2"/>
    <property type="match status" value="1"/>
</dbReference>
<feature type="domain" description="Outer membrane protein beta-barrel" evidence="2">
    <location>
        <begin position="19"/>
        <end position="157"/>
    </location>
</feature>
<evidence type="ECO:0000313" key="3">
    <source>
        <dbReference type="EMBL" id="MFC0076019.1"/>
    </source>
</evidence>
<keyword evidence="4" id="KW-1185">Reference proteome</keyword>
<dbReference type="InterPro" id="IPR011250">
    <property type="entry name" value="OMP/PagP_B-barrel"/>
</dbReference>
<dbReference type="Proteomes" id="UP001589734">
    <property type="component" value="Unassembled WGS sequence"/>
</dbReference>
<gene>
    <name evidence="3" type="ORF">ACFFLS_03135</name>
</gene>
<dbReference type="RefSeq" id="WP_379689154.1">
    <property type="nucleotide sequence ID" value="NZ_JBHLYW010000003.1"/>
</dbReference>
<keyword evidence="1" id="KW-0732">Signal</keyword>
<name>A0ABV6BPR0_9FLAO</name>
<sequence length="189" mass="20702">MKRIILAAIAVIAFASANAQETRFGVKGGLNIATIGGADRANALVGFQVGGFAEINIWKKLFIQPELLYSAQGAKIDYPGNNFTVNLDYINVPVVAKYYITDAFTVEAGPQIGFLVSSKNIEDEKTVDLGFNLGAGYNVTKNFSVGIRYTIGLSNIYDAYYDYEEDNFGDYLDSRRTNNVLALTAAYKF</sequence>
<feature type="signal peptide" evidence="1">
    <location>
        <begin position="1"/>
        <end position="19"/>
    </location>
</feature>
<accession>A0ABV6BPR0</accession>
<feature type="chain" id="PRO_5046005016" evidence="1">
    <location>
        <begin position="20"/>
        <end position="189"/>
    </location>
</feature>
<dbReference type="SUPFAM" id="SSF56925">
    <property type="entry name" value="OMPA-like"/>
    <property type="match status" value="1"/>
</dbReference>
<comment type="caution">
    <text evidence="3">The sequence shown here is derived from an EMBL/GenBank/DDBJ whole genome shotgun (WGS) entry which is preliminary data.</text>
</comment>